<proteinExistence type="predicted"/>
<gene>
    <name evidence="2" type="ORF">GCM10025868_01000</name>
</gene>
<dbReference type="EMBL" id="BSUZ01000001">
    <property type="protein sequence ID" value="GMA84850.1"/>
    <property type="molecule type" value="Genomic_DNA"/>
</dbReference>
<dbReference type="InterPro" id="IPR036388">
    <property type="entry name" value="WH-like_DNA-bd_sf"/>
</dbReference>
<evidence type="ECO:0000259" key="1">
    <source>
        <dbReference type="PROSITE" id="PS50921"/>
    </source>
</evidence>
<organism evidence="2 3">
    <name type="scientific">Angustibacter aerolatus</name>
    <dbReference type="NCBI Taxonomy" id="1162965"/>
    <lineage>
        <taxon>Bacteria</taxon>
        <taxon>Bacillati</taxon>
        <taxon>Actinomycetota</taxon>
        <taxon>Actinomycetes</taxon>
        <taxon>Kineosporiales</taxon>
        <taxon>Kineosporiaceae</taxon>
    </lineage>
</organism>
<evidence type="ECO:0000313" key="3">
    <source>
        <dbReference type="Proteomes" id="UP001157017"/>
    </source>
</evidence>
<dbReference type="SMART" id="SM01012">
    <property type="entry name" value="ANTAR"/>
    <property type="match status" value="1"/>
</dbReference>
<dbReference type="InterPro" id="IPR005561">
    <property type="entry name" value="ANTAR"/>
</dbReference>
<protein>
    <recommendedName>
        <fullName evidence="1">ANTAR domain-containing protein</fullName>
    </recommendedName>
</protein>
<dbReference type="Gene3D" id="1.10.10.10">
    <property type="entry name" value="Winged helix-like DNA-binding domain superfamily/Winged helix DNA-binding domain"/>
    <property type="match status" value="1"/>
</dbReference>
<reference evidence="3" key="1">
    <citation type="journal article" date="2019" name="Int. J. Syst. Evol. Microbiol.">
        <title>The Global Catalogue of Microorganisms (GCM) 10K type strain sequencing project: providing services to taxonomists for standard genome sequencing and annotation.</title>
        <authorList>
            <consortium name="The Broad Institute Genomics Platform"/>
            <consortium name="The Broad Institute Genome Sequencing Center for Infectious Disease"/>
            <person name="Wu L."/>
            <person name="Ma J."/>
        </authorList>
    </citation>
    <scope>NUCLEOTIDE SEQUENCE [LARGE SCALE GENOMIC DNA]</scope>
    <source>
        <strain evidence="3">NBRC 108730</strain>
    </source>
</reference>
<name>A0ABQ6JDE0_9ACTN</name>
<dbReference type="PROSITE" id="PS50921">
    <property type="entry name" value="ANTAR"/>
    <property type="match status" value="1"/>
</dbReference>
<sequence length="65" mass="7124">MLIEQAKGALAARTGLEVDAAFQHMRGYARRSGGRLTDIARSVLDGDLDPAQARRRLTDRGSVER</sequence>
<dbReference type="Pfam" id="PF03861">
    <property type="entry name" value="ANTAR"/>
    <property type="match status" value="1"/>
</dbReference>
<comment type="caution">
    <text evidence="2">The sequence shown here is derived from an EMBL/GenBank/DDBJ whole genome shotgun (WGS) entry which is preliminary data.</text>
</comment>
<evidence type="ECO:0000313" key="2">
    <source>
        <dbReference type="EMBL" id="GMA84850.1"/>
    </source>
</evidence>
<feature type="domain" description="ANTAR" evidence="1">
    <location>
        <begin position="1"/>
        <end position="44"/>
    </location>
</feature>
<dbReference type="Proteomes" id="UP001157017">
    <property type="component" value="Unassembled WGS sequence"/>
</dbReference>
<keyword evidence="3" id="KW-1185">Reference proteome</keyword>
<accession>A0ABQ6JDE0</accession>